<dbReference type="CDD" id="cd00085">
    <property type="entry name" value="HNHc"/>
    <property type="match status" value="1"/>
</dbReference>
<name>A0A1I2I2D7_9BACT</name>
<dbReference type="InterPro" id="IPR003615">
    <property type="entry name" value="HNH_nuc"/>
</dbReference>
<dbReference type="Proteomes" id="UP000198598">
    <property type="component" value="Unassembled WGS sequence"/>
</dbReference>
<protein>
    <submittedName>
        <fullName evidence="1">TIGR02646 family protein</fullName>
    </submittedName>
</protein>
<sequence>MIAITRPPAPAFLADPVGKWLVETQKAIAHYAIPGQTVSFDFVEYRDTKLKDELKKVFVKCAYCESMYDHVYDGDIEHFRPKLQVSEKSPKNPGYYWLANDWDNLLLSCLFCNQRRKHVLYGVTPLKSYGKLDQFPLSDETKSLIHHTASFAQEEAVRLLLNPCKDKPEEHFQYDNNEGVIIPITDKGKKSIDVYVLQRVVLVKERKKTLLLLFKQMTRVKRELERFNDDQSVDQQQILQDELDELKLFTKSESVYAGMCRYFVRQFLSENHLI</sequence>
<accession>A0A1I2I2D7</accession>
<dbReference type="RefSeq" id="WP_093835257.1">
    <property type="nucleotide sequence ID" value="NZ_FOLQ01000052.1"/>
</dbReference>
<organism evidence="1 2">
    <name type="scientific">Spirosoma endophyticum</name>
    <dbReference type="NCBI Taxonomy" id="662367"/>
    <lineage>
        <taxon>Bacteria</taxon>
        <taxon>Pseudomonadati</taxon>
        <taxon>Bacteroidota</taxon>
        <taxon>Cytophagia</taxon>
        <taxon>Cytophagales</taxon>
        <taxon>Cytophagaceae</taxon>
        <taxon>Spirosoma</taxon>
    </lineage>
</organism>
<dbReference type="AlphaFoldDB" id="A0A1I2I2D7"/>
<evidence type="ECO:0000313" key="2">
    <source>
        <dbReference type="Proteomes" id="UP000198598"/>
    </source>
</evidence>
<dbReference type="Gene3D" id="1.10.30.50">
    <property type="match status" value="1"/>
</dbReference>
<keyword evidence="2" id="KW-1185">Reference proteome</keyword>
<dbReference type="OrthoDB" id="5918473at2"/>
<dbReference type="STRING" id="662367.SAMN05216167_1522"/>
<gene>
    <name evidence="1" type="ORF">SAMN05216167_1522</name>
</gene>
<dbReference type="EMBL" id="FOLQ01000052">
    <property type="protein sequence ID" value="SFF35066.1"/>
    <property type="molecule type" value="Genomic_DNA"/>
</dbReference>
<evidence type="ECO:0000313" key="1">
    <source>
        <dbReference type="EMBL" id="SFF35066.1"/>
    </source>
</evidence>
<proteinExistence type="predicted"/>
<reference evidence="1 2" key="1">
    <citation type="submission" date="2016-10" db="EMBL/GenBank/DDBJ databases">
        <authorList>
            <person name="de Groot N.N."/>
        </authorList>
    </citation>
    <scope>NUCLEOTIDE SEQUENCE [LARGE SCALE GENOMIC DNA]</scope>
    <source>
        <strain evidence="1 2">DSM 26130</strain>
    </source>
</reference>